<name>A0A2Z7CSR7_9LAMI</name>
<dbReference type="AlphaFoldDB" id="A0A2Z7CSR7"/>
<evidence type="ECO:0000256" key="1">
    <source>
        <dbReference type="SAM" id="MobiDB-lite"/>
    </source>
</evidence>
<keyword evidence="3" id="KW-1185">Reference proteome</keyword>
<evidence type="ECO:0000313" key="2">
    <source>
        <dbReference type="EMBL" id="KZV50101.1"/>
    </source>
</evidence>
<organism evidence="2 3">
    <name type="scientific">Dorcoceras hygrometricum</name>
    <dbReference type="NCBI Taxonomy" id="472368"/>
    <lineage>
        <taxon>Eukaryota</taxon>
        <taxon>Viridiplantae</taxon>
        <taxon>Streptophyta</taxon>
        <taxon>Embryophyta</taxon>
        <taxon>Tracheophyta</taxon>
        <taxon>Spermatophyta</taxon>
        <taxon>Magnoliopsida</taxon>
        <taxon>eudicotyledons</taxon>
        <taxon>Gunneridae</taxon>
        <taxon>Pentapetalae</taxon>
        <taxon>asterids</taxon>
        <taxon>lamiids</taxon>
        <taxon>Lamiales</taxon>
        <taxon>Gesneriaceae</taxon>
        <taxon>Didymocarpoideae</taxon>
        <taxon>Trichosporeae</taxon>
        <taxon>Loxocarpinae</taxon>
        <taxon>Dorcoceras</taxon>
    </lineage>
</organism>
<dbReference type="GO" id="GO:0008233">
    <property type="term" value="F:peptidase activity"/>
    <property type="evidence" value="ECO:0007669"/>
    <property type="project" value="UniProtKB-KW"/>
</dbReference>
<dbReference type="EMBL" id="KQ992551">
    <property type="protein sequence ID" value="KZV50101.1"/>
    <property type="molecule type" value="Genomic_DNA"/>
</dbReference>
<reference evidence="2 3" key="1">
    <citation type="journal article" date="2015" name="Proc. Natl. Acad. Sci. U.S.A.">
        <title>The resurrection genome of Boea hygrometrica: A blueprint for survival of dehydration.</title>
        <authorList>
            <person name="Xiao L."/>
            <person name="Yang G."/>
            <person name="Zhang L."/>
            <person name="Yang X."/>
            <person name="Zhao S."/>
            <person name="Ji Z."/>
            <person name="Zhou Q."/>
            <person name="Hu M."/>
            <person name="Wang Y."/>
            <person name="Chen M."/>
            <person name="Xu Y."/>
            <person name="Jin H."/>
            <person name="Xiao X."/>
            <person name="Hu G."/>
            <person name="Bao F."/>
            <person name="Hu Y."/>
            <person name="Wan P."/>
            <person name="Li L."/>
            <person name="Deng X."/>
            <person name="Kuang T."/>
            <person name="Xiang C."/>
            <person name="Zhu J.K."/>
            <person name="Oliver M.J."/>
            <person name="He Y."/>
        </authorList>
    </citation>
    <scope>NUCLEOTIDE SEQUENCE [LARGE SCALE GENOMIC DNA]</scope>
    <source>
        <strain evidence="3">cv. XS01</strain>
    </source>
</reference>
<feature type="compositionally biased region" description="Low complexity" evidence="1">
    <location>
        <begin position="84"/>
        <end position="94"/>
    </location>
</feature>
<feature type="region of interest" description="Disordered" evidence="1">
    <location>
        <begin position="70"/>
        <end position="94"/>
    </location>
</feature>
<keyword evidence="2" id="KW-0378">Hydrolase</keyword>
<dbReference type="GO" id="GO:0006508">
    <property type="term" value="P:proteolysis"/>
    <property type="evidence" value="ECO:0007669"/>
    <property type="project" value="UniProtKB-KW"/>
</dbReference>
<evidence type="ECO:0000313" key="3">
    <source>
        <dbReference type="Proteomes" id="UP000250235"/>
    </source>
</evidence>
<dbReference type="Proteomes" id="UP000250235">
    <property type="component" value="Unassembled WGS sequence"/>
</dbReference>
<gene>
    <name evidence="2" type="ORF">F511_18084</name>
</gene>
<protein>
    <submittedName>
        <fullName evidence="2">Ulp1 protease family protein</fullName>
    </submittedName>
</protein>
<proteinExistence type="predicted"/>
<sequence>MTSAVTSAISRKLQRKPAVGTGKSCKEIRYDFVCGSSELNILRLPFFCNGKDPEDFDYSGPRCNPILRPAAARTPSHQCTPARKLSSSSPSSNSLKSIQLDQISPIWLFSSPSWSSSIQVDTSSKPSASTQLINLLIEPVLRGYFKPYPRRAAIQHQ</sequence>
<keyword evidence="2" id="KW-0645">Protease</keyword>
<accession>A0A2Z7CSR7</accession>